<dbReference type="EMBL" id="CP101637">
    <property type="protein sequence ID" value="WMT81115.1"/>
    <property type="molecule type" value="Genomic_DNA"/>
</dbReference>
<keyword evidence="1" id="KW-1133">Transmembrane helix</keyword>
<evidence type="ECO:0000256" key="1">
    <source>
        <dbReference type="SAM" id="Phobius"/>
    </source>
</evidence>
<gene>
    <name evidence="2" type="ORF">TEMA_14470</name>
</gene>
<keyword evidence="1" id="KW-0812">Transmembrane</keyword>
<proteinExistence type="predicted"/>
<keyword evidence="1" id="KW-0472">Membrane</keyword>
<name>A0ABY9Q235_9FIRM</name>
<reference evidence="2 3" key="1">
    <citation type="submission" date="2022-07" db="EMBL/GenBank/DDBJ databases">
        <title>Genome sequence of Terrisporobacter mayombei DSM6539.</title>
        <authorList>
            <person name="Boeer T."/>
            <person name="Bengelsdorf F.R."/>
            <person name="Daniel R."/>
            <person name="Poehlein A."/>
        </authorList>
    </citation>
    <scope>NUCLEOTIDE SEQUENCE [LARGE SCALE GENOMIC DNA]</scope>
    <source>
        <strain evidence="2 3">DSM 6539</strain>
    </source>
</reference>
<sequence length="117" mass="13635">MIKRIGLFTPFAILVIMGLLTHEKFYKLAGMNMQEAGYLGIINTFILFPIVFLIYGLYCAVCGKDALFSVIATFILYMFIIFKSYVKYIQFSLCLISINIFLISYFIMRMHLNQKRI</sequence>
<organism evidence="2 3">
    <name type="scientific">Terrisporobacter mayombei</name>
    <dbReference type="NCBI Taxonomy" id="1541"/>
    <lineage>
        <taxon>Bacteria</taxon>
        <taxon>Bacillati</taxon>
        <taxon>Bacillota</taxon>
        <taxon>Clostridia</taxon>
        <taxon>Peptostreptococcales</taxon>
        <taxon>Peptostreptococcaceae</taxon>
        <taxon>Terrisporobacter</taxon>
    </lineage>
</organism>
<feature type="transmembrane region" description="Helical" evidence="1">
    <location>
        <begin position="37"/>
        <end position="58"/>
    </location>
</feature>
<protein>
    <submittedName>
        <fullName evidence="2">Uncharacterized protein</fullName>
    </submittedName>
</protein>
<dbReference type="Proteomes" id="UP001235030">
    <property type="component" value="Chromosome"/>
</dbReference>
<evidence type="ECO:0000313" key="2">
    <source>
        <dbReference type="EMBL" id="WMT81115.1"/>
    </source>
</evidence>
<feature type="transmembrane region" description="Helical" evidence="1">
    <location>
        <begin position="65"/>
        <end position="82"/>
    </location>
</feature>
<evidence type="ECO:0000313" key="3">
    <source>
        <dbReference type="Proteomes" id="UP001235030"/>
    </source>
</evidence>
<accession>A0ABY9Q235</accession>
<keyword evidence="3" id="KW-1185">Reference proteome</keyword>
<feature type="transmembrane region" description="Helical" evidence="1">
    <location>
        <begin position="88"/>
        <end position="108"/>
    </location>
</feature>